<evidence type="ECO:0000256" key="8">
    <source>
        <dbReference type="SAM" id="MobiDB-lite"/>
    </source>
</evidence>
<feature type="transmembrane region" description="Helical" evidence="9">
    <location>
        <begin position="334"/>
        <end position="355"/>
    </location>
</feature>
<dbReference type="Proteomes" id="UP001642260">
    <property type="component" value="Unassembled WGS sequence"/>
</dbReference>
<comment type="caution">
    <text evidence="11">The sequence shown here is derived from an EMBL/GenBank/DDBJ whole genome shotgun (WGS) entry which is preliminary data.</text>
</comment>
<feature type="compositionally biased region" description="Basic and acidic residues" evidence="8">
    <location>
        <begin position="1"/>
        <end position="10"/>
    </location>
</feature>
<evidence type="ECO:0000256" key="7">
    <source>
        <dbReference type="ARBA" id="ARBA00023303"/>
    </source>
</evidence>
<keyword evidence="7" id="KW-0407">Ion channel</keyword>
<keyword evidence="2" id="KW-0116">cAMP-binding</keyword>
<keyword evidence="12" id="KW-1185">Reference proteome</keyword>
<feature type="region of interest" description="Disordered" evidence="8">
    <location>
        <begin position="1"/>
        <end position="25"/>
    </location>
</feature>
<feature type="transmembrane region" description="Helical" evidence="9">
    <location>
        <begin position="173"/>
        <end position="193"/>
    </location>
</feature>
<accession>A0ABC8JUA9</accession>
<evidence type="ECO:0000256" key="1">
    <source>
        <dbReference type="ARBA" id="ARBA00004141"/>
    </source>
</evidence>
<feature type="transmembrane region" description="Helical" evidence="9">
    <location>
        <begin position="264"/>
        <end position="283"/>
    </location>
</feature>
<dbReference type="GO" id="GO:0016020">
    <property type="term" value="C:membrane"/>
    <property type="evidence" value="ECO:0007669"/>
    <property type="project" value="UniProtKB-SubCell"/>
</dbReference>
<evidence type="ECO:0000256" key="4">
    <source>
        <dbReference type="ARBA" id="ARBA00022989"/>
    </source>
</evidence>
<keyword evidence="7" id="KW-0406">Ion transport</keyword>
<keyword evidence="4 9" id="KW-1133">Transmembrane helix</keyword>
<dbReference type="GO" id="GO:0034220">
    <property type="term" value="P:monoatomic ion transmembrane transport"/>
    <property type="evidence" value="ECO:0007669"/>
    <property type="project" value="UniProtKB-KW"/>
</dbReference>
<sequence>MSSSIEKDDGPMLPISSSSSSSSRTRSFTSKFRSYSLANTSSTIDRFDSSNVVLGYMAPLRTYIRPPSVQTSASFPSTRIPEPLFLHPTPIGGSSHSIGVSSSSQPKSSPSFAALEYKNSTACPSYYNPKPAQITPSRSHNAMCDDAKGWDTRSVNRNLTGIINPHYKFVQRWTRLFALWLVIFIDPLFLFLIKVKKNDKCIMIDWPVAKAFIAVRSVTDVLFFLNILLQFRLAYAAPESTVVGARQLFDLPRKIARPYLRGKCLLDLFIVLPLPQIWIFWILPAHLGASGGNYAKNFLTAAVLFQYIPKLCRLLPLLAGKTPAVFLFDSACSFVVNLLTFMLVGHVVGSCWYLFGLQRVNHCLRDACGNSHQECRELIYCGQENSHVALAAWKDNANASACFQEDGFPYGIYLKTVNLTNHSSLFTRYIYSLLWGFQNFLQALGQR</sequence>
<dbReference type="SUPFAM" id="SSF81324">
    <property type="entry name" value="Voltage-gated potassium channels"/>
    <property type="match status" value="1"/>
</dbReference>
<dbReference type="Pfam" id="PF00520">
    <property type="entry name" value="Ion_trans"/>
    <property type="match status" value="1"/>
</dbReference>
<feature type="compositionally biased region" description="Low complexity" evidence="8">
    <location>
        <begin position="16"/>
        <end position="25"/>
    </location>
</feature>
<evidence type="ECO:0000256" key="3">
    <source>
        <dbReference type="ARBA" id="ARBA00022692"/>
    </source>
</evidence>
<keyword evidence="2" id="KW-0547">Nucleotide-binding</keyword>
<name>A0ABC8JUA9_ERUVS</name>
<evidence type="ECO:0000256" key="6">
    <source>
        <dbReference type="ARBA" id="ARBA00023149"/>
    </source>
</evidence>
<dbReference type="PANTHER" id="PTHR45651:SF11">
    <property type="entry name" value="CYCLIC NUCLEOTIDE-GATED ION CHANNEL 20, CHLOROPLASTIC-RELATED"/>
    <property type="match status" value="1"/>
</dbReference>
<comment type="subcellular location">
    <subcellularLocation>
        <location evidence="1">Membrane</location>
        <topology evidence="1">Multi-pass membrane protein</topology>
    </subcellularLocation>
</comment>
<dbReference type="PANTHER" id="PTHR45651">
    <property type="entry name" value="CYCLIC NUCLEOTIDE-GATED ION CHANNEL 15-RELATED-RELATED"/>
    <property type="match status" value="1"/>
</dbReference>
<dbReference type="EMBL" id="CAKOAT010146710">
    <property type="protein sequence ID" value="CAH8341556.1"/>
    <property type="molecule type" value="Genomic_DNA"/>
</dbReference>
<reference evidence="11 12" key="1">
    <citation type="submission" date="2022-03" db="EMBL/GenBank/DDBJ databases">
        <authorList>
            <person name="Macdonald S."/>
            <person name="Ahmed S."/>
            <person name="Newling K."/>
        </authorList>
    </citation>
    <scope>NUCLEOTIDE SEQUENCE [LARGE SCALE GENOMIC DNA]</scope>
</reference>
<protein>
    <recommendedName>
        <fullName evidence="10">Ion transport domain-containing protein</fullName>
    </recommendedName>
</protein>
<evidence type="ECO:0000256" key="2">
    <source>
        <dbReference type="ARBA" id="ARBA00022566"/>
    </source>
</evidence>
<keyword evidence="3 9" id="KW-0812">Transmembrane</keyword>
<keyword evidence="5 9" id="KW-0472">Membrane</keyword>
<evidence type="ECO:0000313" key="12">
    <source>
        <dbReference type="Proteomes" id="UP001642260"/>
    </source>
</evidence>
<dbReference type="GO" id="GO:0030552">
    <property type="term" value="F:cAMP binding"/>
    <property type="evidence" value="ECO:0007669"/>
    <property type="project" value="UniProtKB-KW"/>
</dbReference>
<keyword evidence="6" id="KW-0114">cAMP</keyword>
<evidence type="ECO:0000313" key="11">
    <source>
        <dbReference type="EMBL" id="CAH8341556.1"/>
    </source>
</evidence>
<dbReference type="InterPro" id="IPR005821">
    <property type="entry name" value="Ion_trans_dom"/>
</dbReference>
<proteinExistence type="predicted"/>
<organism evidence="11 12">
    <name type="scientific">Eruca vesicaria subsp. sativa</name>
    <name type="common">Garden rocket</name>
    <name type="synonym">Eruca sativa</name>
    <dbReference type="NCBI Taxonomy" id="29727"/>
    <lineage>
        <taxon>Eukaryota</taxon>
        <taxon>Viridiplantae</taxon>
        <taxon>Streptophyta</taxon>
        <taxon>Embryophyta</taxon>
        <taxon>Tracheophyta</taxon>
        <taxon>Spermatophyta</taxon>
        <taxon>Magnoliopsida</taxon>
        <taxon>eudicotyledons</taxon>
        <taxon>Gunneridae</taxon>
        <taxon>Pentapetalae</taxon>
        <taxon>rosids</taxon>
        <taxon>malvids</taxon>
        <taxon>Brassicales</taxon>
        <taxon>Brassicaceae</taxon>
        <taxon>Brassiceae</taxon>
        <taxon>Eruca</taxon>
    </lineage>
</organism>
<keyword evidence="7" id="KW-0813">Transport</keyword>
<gene>
    <name evidence="11" type="ORF">ERUC_LOCUS15664</name>
</gene>
<evidence type="ECO:0000259" key="10">
    <source>
        <dbReference type="Pfam" id="PF00520"/>
    </source>
</evidence>
<evidence type="ECO:0000256" key="9">
    <source>
        <dbReference type="SAM" id="Phobius"/>
    </source>
</evidence>
<feature type="domain" description="Ion transport" evidence="10">
    <location>
        <begin position="180"/>
        <end position="439"/>
    </location>
</feature>
<dbReference type="AlphaFoldDB" id="A0ABC8JUA9"/>
<evidence type="ECO:0000256" key="5">
    <source>
        <dbReference type="ARBA" id="ARBA00023136"/>
    </source>
</evidence>